<organism evidence="2 3">
    <name type="scientific">Austwickia chelonae NBRC 105200</name>
    <dbReference type="NCBI Taxonomy" id="1184607"/>
    <lineage>
        <taxon>Bacteria</taxon>
        <taxon>Bacillati</taxon>
        <taxon>Actinomycetota</taxon>
        <taxon>Actinomycetes</taxon>
        <taxon>Micrococcales</taxon>
        <taxon>Dermatophilaceae</taxon>
        <taxon>Austwickia</taxon>
    </lineage>
</organism>
<gene>
    <name evidence="2" type="ORF">AUCHE_08_00540</name>
</gene>
<feature type="transmembrane region" description="Helical" evidence="1">
    <location>
        <begin position="6"/>
        <end position="26"/>
    </location>
</feature>
<evidence type="ECO:0000313" key="3">
    <source>
        <dbReference type="Proteomes" id="UP000008495"/>
    </source>
</evidence>
<dbReference type="Proteomes" id="UP000008495">
    <property type="component" value="Unassembled WGS sequence"/>
</dbReference>
<keyword evidence="1" id="KW-0472">Membrane</keyword>
<protein>
    <submittedName>
        <fullName evidence="2">Uncharacterized protein</fullName>
    </submittedName>
</protein>
<feature type="transmembrane region" description="Helical" evidence="1">
    <location>
        <begin position="33"/>
        <end position="50"/>
    </location>
</feature>
<dbReference type="EMBL" id="BAGZ01000008">
    <property type="protein sequence ID" value="GAB77812.1"/>
    <property type="molecule type" value="Genomic_DNA"/>
</dbReference>
<name>K6W7K6_9MICO</name>
<feature type="transmembrane region" description="Helical" evidence="1">
    <location>
        <begin position="56"/>
        <end position="76"/>
    </location>
</feature>
<dbReference type="eggNOG" id="ENOG5033P26">
    <property type="taxonomic scope" value="Bacteria"/>
</dbReference>
<sequence>MPLGVALTGGVMVVAVVVGWVPLLNLPAPRGTTAVLAYAAVTLGVTGWSARPVASGIGDLSAVLVALAGSVLAAFVHQLARRDGRPRLVESLVSTVSGVLLIAAWAGSLPMLTRPGALGAVVVVAAAVACAALGDIVRGRWVDDGPAVVITAALAGAGAYAAHTVVDVAGLPAWVLVGAGSVAGLGSYSLRQIFFVQPTQSRRRPQIASGAGSWLIVGVVVSVLVGLAA</sequence>
<feature type="transmembrane region" description="Helical" evidence="1">
    <location>
        <begin position="88"/>
        <end position="109"/>
    </location>
</feature>
<evidence type="ECO:0000256" key="1">
    <source>
        <dbReference type="SAM" id="Phobius"/>
    </source>
</evidence>
<feature type="transmembrane region" description="Helical" evidence="1">
    <location>
        <begin position="115"/>
        <end position="134"/>
    </location>
</feature>
<feature type="transmembrane region" description="Helical" evidence="1">
    <location>
        <begin position="211"/>
        <end position="228"/>
    </location>
</feature>
<keyword evidence="3" id="KW-1185">Reference proteome</keyword>
<keyword evidence="1" id="KW-0812">Transmembrane</keyword>
<dbReference type="AlphaFoldDB" id="K6W7K6"/>
<accession>K6W7K6</accession>
<keyword evidence="1" id="KW-1133">Transmembrane helix</keyword>
<evidence type="ECO:0000313" key="2">
    <source>
        <dbReference type="EMBL" id="GAB77812.1"/>
    </source>
</evidence>
<proteinExistence type="predicted"/>
<dbReference type="STRING" id="100225.SAMN05421595_0321"/>
<feature type="transmembrane region" description="Helical" evidence="1">
    <location>
        <begin position="146"/>
        <end position="165"/>
    </location>
</feature>
<feature type="transmembrane region" description="Helical" evidence="1">
    <location>
        <begin position="171"/>
        <end position="190"/>
    </location>
</feature>
<comment type="caution">
    <text evidence="2">The sequence shown here is derived from an EMBL/GenBank/DDBJ whole genome shotgun (WGS) entry which is preliminary data.</text>
</comment>
<reference evidence="2 3" key="1">
    <citation type="submission" date="2012-08" db="EMBL/GenBank/DDBJ databases">
        <title>Whole genome shotgun sequence of Austwickia chelonae NBRC 105200.</title>
        <authorList>
            <person name="Yoshida I."/>
            <person name="Hosoyama A."/>
            <person name="Tsuchikane K."/>
            <person name="Katsumata H."/>
            <person name="Ando Y."/>
            <person name="Ohji S."/>
            <person name="Hamada M."/>
            <person name="Tamura T."/>
            <person name="Yamazoe A."/>
            <person name="Yamazaki S."/>
            <person name="Fujita N."/>
        </authorList>
    </citation>
    <scope>NUCLEOTIDE SEQUENCE [LARGE SCALE GENOMIC DNA]</scope>
    <source>
        <strain evidence="2 3">NBRC 105200</strain>
    </source>
</reference>